<dbReference type="InterPro" id="IPR014349">
    <property type="entry name" value="Rieske_Fe-S_prot"/>
</dbReference>
<protein>
    <submittedName>
        <fullName evidence="8">Cytochrome b6-f complex iron-sulfur subunit</fullName>
        <ecNumber evidence="8">1.10.9.1</ecNumber>
    </submittedName>
</protein>
<sequence>MDDKITFTITRRKLTELFMALVALFFAGGALASILKYLWPATAAKGDSAEIKIANADEVPTGSVRKFMFNGKAAVLLHMPAGFRAFGSVCTHLGCISYWKEDESILFCPCHLGKFDPNTGAVISGPPPSPLPAIDIVVKEGAVYALKWKDPAYVRTISFYAGAA</sequence>
<dbReference type="PROSITE" id="PS51296">
    <property type="entry name" value="RIESKE"/>
    <property type="match status" value="1"/>
</dbReference>
<evidence type="ECO:0000313" key="8">
    <source>
        <dbReference type="EMBL" id="KPQ44593.1"/>
    </source>
</evidence>
<comment type="caution">
    <text evidence="8">The sequence shown here is derived from an EMBL/GenBank/DDBJ whole genome shotgun (WGS) entry which is preliminary data.</text>
</comment>
<dbReference type="SUPFAM" id="SSF50022">
    <property type="entry name" value="ISP domain"/>
    <property type="match status" value="1"/>
</dbReference>
<evidence type="ECO:0000256" key="2">
    <source>
        <dbReference type="ARBA" id="ARBA00022723"/>
    </source>
</evidence>
<dbReference type="InterPro" id="IPR017941">
    <property type="entry name" value="Rieske_2Fe-2S"/>
</dbReference>
<dbReference type="AlphaFoldDB" id="A0A0P8CCD4"/>
<dbReference type="CDD" id="cd03467">
    <property type="entry name" value="Rieske"/>
    <property type="match status" value="1"/>
</dbReference>
<keyword evidence="1" id="KW-0001">2Fe-2S</keyword>
<keyword evidence="5" id="KW-1015">Disulfide bond</keyword>
<dbReference type="Proteomes" id="UP000050360">
    <property type="component" value="Unassembled WGS sequence"/>
</dbReference>
<dbReference type="GO" id="GO:0016491">
    <property type="term" value="F:oxidoreductase activity"/>
    <property type="evidence" value="ECO:0007669"/>
    <property type="project" value="UniProtKB-KW"/>
</dbReference>
<evidence type="ECO:0000256" key="6">
    <source>
        <dbReference type="ARBA" id="ARBA00034078"/>
    </source>
</evidence>
<dbReference type="InterPro" id="IPR036922">
    <property type="entry name" value="Rieske_2Fe-2S_sf"/>
</dbReference>
<dbReference type="GO" id="GO:0016020">
    <property type="term" value="C:membrane"/>
    <property type="evidence" value="ECO:0007669"/>
    <property type="project" value="InterPro"/>
</dbReference>
<proteinExistence type="predicted"/>
<dbReference type="Gene3D" id="2.102.10.10">
    <property type="entry name" value="Rieske [2Fe-2S] iron-sulphur domain"/>
    <property type="match status" value="1"/>
</dbReference>
<reference evidence="8 9" key="1">
    <citation type="submission" date="2015-09" db="EMBL/GenBank/DDBJ databases">
        <title>A metagenomics-based metabolic model of nitrate-dependent anaerobic oxidation of methane by Methanoperedens-like archaea.</title>
        <authorList>
            <person name="Arshad A."/>
            <person name="Speth D.R."/>
            <person name="De Graaf R.M."/>
            <person name="Op Den Camp H.J."/>
            <person name="Jetten M.S."/>
            <person name="Welte C.U."/>
        </authorList>
    </citation>
    <scope>NUCLEOTIDE SEQUENCE [LARGE SCALE GENOMIC DNA]</scope>
</reference>
<dbReference type="GO" id="GO:0051537">
    <property type="term" value="F:2 iron, 2 sulfur cluster binding"/>
    <property type="evidence" value="ECO:0007669"/>
    <property type="project" value="UniProtKB-KW"/>
</dbReference>
<evidence type="ECO:0000313" key="9">
    <source>
        <dbReference type="Proteomes" id="UP000050360"/>
    </source>
</evidence>
<evidence type="ECO:0000256" key="5">
    <source>
        <dbReference type="ARBA" id="ARBA00023157"/>
    </source>
</evidence>
<organism evidence="8 9">
    <name type="scientific">Candidatus Methanoperedens nitratireducens</name>
    <dbReference type="NCBI Taxonomy" id="1392998"/>
    <lineage>
        <taxon>Archaea</taxon>
        <taxon>Methanobacteriati</taxon>
        <taxon>Methanobacteriota</taxon>
        <taxon>Stenosarchaea group</taxon>
        <taxon>Methanomicrobia</taxon>
        <taxon>Methanosarcinales</taxon>
        <taxon>ANME-2 cluster</taxon>
        <taxon>Candidatus Methanoperedentaceae</taxon>
        <taxon>Candidatus Methanoperedens</taxon>
    </lineage>
</organism>
<evidence type="ECO:0000259" key="7">
    <source>
        <dbReference type="PROSITE" id="PS51296"/>
    </source>
</evidence>
<gene>
    <name evidence="8" type="primary">petC</name>
    <name evidence="8" type="ORF">MPEBLZ_00820</name>
</gene>
<keyword evidence="2" id="KW-0479">Metal-binding</keyword>
<accession>A0A0P8CCD4</accession>
<keyword evidence="8" id="KW-0560">Oxidoreductase</keyword>
<dbReference type="GO" id="GO:0046872">
    <property type="term" value="F:metal ion binding"/>
    <property type="evidence" value="ECO:0007669"/>
    <property type="project" value="UniProtKB-KW"/>
</dbReference>
<dbReference type="Pfam" id="PF00355">
    <property type="entry name" value="Rieske"/>
    <property type="match status" value="1"/>
</dbReference>
<keyword evidence="4" id="KW-0411">Iron-sulfur</keyword>
<comment type="cofactor">
    <cofactor evidence="6">
        <name>[2Fe-2S] cluster</name>
        <dbReference type="ChEBI" id="CHEBI:190135"/>
    </cofactor>
</comment>
<keyword evidence="3" id="KW-0408">Iron</keyword>
<dbReference type="InterPro" id="IPR005805">
    <property type="entry name" value="Rieske_Fe-S_prot_C"/>
</dbReference>
<feature type="domain" description="Rieske" evidence="7">
    <location>
        <begin position="51"/>
        <end position="145"/>
    </location>
</feature>
<dbReference type="EMBL" id="LKCM01000070">
    <property type="protein sequence ID" value="KPQ44593.1"/>
    <property type="molecule type" value="Genomic_DNA"/>
</dbReference>
<dbReference type="EC" id="1.10.9.1" evidence="8"/>
<evidence type="ECO:0000256" key="3">
    <source>
        <dbReference type="ARBA" id="ARBA00023004"/>
    </source>
</evidence>
<name>A0A0P8CCD4_9EURY</name>
<dbReference type="PANTHER" id="PTHR10134">
    <property type="entry name" value="CYTOCHROME B-C1 COMPLEX SUBUNIT RIESKE, MITOCHONDRIAL"/>
    <property type="match status" value="1"/>
</dbReference>
<evidence type="ECO:0000256" key="4">
    <source>
        <dbReference type="ARBA" id="ARBA00023014"/>
    </source>
</evidence>
<evidence type="ECO:0000256" key="1">
    <source>
        <dbReference type="ARBA" id="ARBA00022714"/>
    </source>
</evidence>
<dbReference type="PRINTS" id="PR00162">
    <property type="entry name" value="RIESKE"/>
</dbReference>